<evidence type="ECO:0000256" key="3">
    <source>
        <dbReference type="ARBA" id="ARBA00008281"/>
    </source>
</evidence>
<dbReference type="GO" id="GO:0009425">
    <property type="term" value="C:bacterial-type flagellum basal body"/>
    <property type="evidence" value="ECO:0007669"/>
    <property type="project" value="InterPro"/>
</dbReference>
<dbReference type="GO" id="GO:0006935">
    <property type="term" value="P:chemotaxis"/>
    <property type="evidence" value="ECO:0007669"/>
    <property type="project" value="UniProtKB-KW"/>
</dbReference>
<keyword evidence="13" id="KW-1185">Reference proteome</keyword>
<dbReference type="GO" id="GO:0005886">
    <property type="term" value="C:plasma membrane"/>
    <property type="evidence" value="ECO:0007669"/>
    <property type="project" value="UniProtKB-SubCell"/>
</dbReference>
<keyword evidence="10" id="KW-0997">Cell inner membrane</keyword>
<feature type="chain" id="PRO_5040940640" description="Flagellar protein FliL" evidence="11">
    <location>
        <begin position="23"/>
        <end position="151"/>
    </location>
</feature>
<dbReference type="EMBL" id="JAKILB010000015">
    <property type="protein sequence ID" value="MCL1140444.1"/>
    <property type="molecule type" value="Genomic_DNA"/>
</dbReference>
<evidence type="ECO:0000256" key="8">
    <source>
        <dbReference type="ARBA" id="ARBA00022989"/>
    </source>
</evidence>
<evidence type="ECO:0000256" key="10">
    <source>
        <dbReference type="RuleBase" id="RU364125"/>
    </source>
</evidence>
<evidence type="ECO:0000313" key="12">
    <source>
        <dbReference type="EMBL" id="MCL1140444.1"/>
    </source>
</evidence>
<dbReference type="PANTHER" id="PTHR35091:SF2">
    <property type="entry name" value="FLAGELLAR PROTEIN FLIL"/>
    <property type="match status" value="1"/>
</dbReference>
<keyword evidence="6" id="KW-0812">Transmembrane</keyword>
<organism evidence="12 13">
    <name type="scientific">Shewanella pneumatophori</name>
    <dbReference type="NCBI Taxonomy" id="314092"/>
    <lineage>
        <taxon>Bacteria</taxon>
        <taxon>Pseudomonadati</taxon>
        <taxon>Pseudomonadota</taxon>
        <taxon>Gammaproteobacteria</taxon>
        <taxon>Alteromonadales</taxon>
        <taxon>Shewanellaceae</taxon>
        <taxon>Shewanella</taxon>
    </lineage>
</organism>
<evidence type="ECO:0000256" key="9">
    <source>
        <dbReference type="ARBA" id="ARBA00023136"/>
    </source>
</evidence>
<reference evidence="12" key="1">
    <citation type="submission" date="2022-01" db="EMBL/GenBank/DDBJ databases">
        <title>Whole genome-based taxonomy of the Shewanellaceae.</title>
        <authorList>
            <person name="Martin-Rodriguez A.J."/>
        </authorList>
    </citation>
    <scope>NUCLEOTIDE SEQUENCE</scope>
    <source>
        <strain evidence="12">KCTC 23973</strain>
    </source>
</reference>
<keyword evidence="12" id="KW-0969">Cilium</keyword>
<evidence type="ECO:0000256" key="6">
    <source>
        <dbReference type="ARBA" id="ARBA00022692"/>
    </source>
</evidence>
<keyword evidence="12" id="KW-0966">Cell projection</keyword>
<evidence type="ECO:0000256" key="7">
    <source>
        <dbReference type="ARBA" id="ARBA00022779"/>
    </source>
</evidence>
<evidence type="ECO:0000256" key="11">
    <source>
        <dbReference type="SAM" id="SignalP"/>
    </source>
</evidence>
<comment type="function">
    <text evidence="1 10">Controls the rotational direction of flagella during chemotaxis.</text>
</comment>
<comment type="subcellular location">
    <subcellularLocation>
        <location evidence="10">Cell inner membrane</location>
    </subcellularLocation>
    <subcellularLocation>
        <location evidence="2">Cell membrane</location>
        <topology evidence="2">Single-pass membrane protein</topology>
    </subcellularLocation>
</comment>
<gene>
    <name evidence="12" type="ORF">L2740_18075</name>
</gene>
<comment type="similarity">
    <text evidence="3 10">Belongs to the FliL family.</text>
</comment>
<evidence type="ECO:0000256" key="1">
    <source>
        <dbReference type="ARBA" id="ARBA00002254"/>
    </source>
</evidence>
<keyword evidence="8" id="KW-1133">Transmembrane helix</keyword>
<evidence type="ECO:0000256" key="5">
    <source>
        <dbReference type="ARBA" id="ARBA00022500"/>
    </source>
</evidence>
<dbReference type="InterPro" id="IPR005503">
    <property type="entry name" value="FliL"/>
</dbReference>
<keyword evidence="9 10" id="KW-0472">Membrane</keyword>
<evidence type="ECO:0000256" key="2">
    <source>
        <dbReference type="ARBA" id="ARBA00004162"/>
    </source>
</evidence>
<keyword evidence="5 10" id="KW-0145">Chemotaxis</keyword>
<dbReference type="AlphaFoldDB" id="A0A9X1ZDU7"/>
<dbReference type="GO" id="GO:0071978">
    <property type="term" value="P:bacterial-type flagellum-dependent swarming motility"/>
    <property type="evidence" value="ECO:0007669"/>
    <property type="project" value="TreeGrafter"/>
</dbReference>
<comment type="caution">
    <text evidence="12">The sequence shown here is derived from an EMBL/GenBank/DDBJ whole genome shotgun (WGS) entry which is preliminary data.</text>
</comment>
<keyword evidence="12" id="KW-0282">Flagellum</keyword>
<dbReference type="PANTHER" id="PTHR35091">
    <property type="entry name" value="FLAGELLAR PROTEIN FLIL"/>
    <property type="match status" value="1"/>
</dbReference>
<evidence type="ECO:0000313" key="13">
    <source>
        <dbReference type="Proteomes" id="UP001139293"/>
    </source>
</evidence>
<accession>A0A9X1ZDU7</accession>
<keyword evidence="4" id="KW-1003">Cell membrane</keyword>
<dbReference type="Proteomes" id="UP001139293">
    <property type="component" value="Unassembled WGS sequence"/>
</dbReference>
<feature type="signal peptide" evidence="11">
    <location>
        <begin position="1"/>
        <end position="22"/>
    </location>
</feature>
<sequence>MASTKKSAKRFSIFCLLMGWTAATFWLGTQSPQLIGGDLFASEKEVKTAQFYPLEKFVISIPGDEYPHYLLLEMAFKSRSANVAHTIQQADPVIRNSLMKMFSKKHFNELNSSEQFESLQKEAHSLLSVVLANNDFAIELDEVLFTRMVIQ</sequence>
<protein>
    <recommendedName>
        <fullName evidence="10">Flagellar protein FliL</fullName>
    </recommendedName>
</protein>
<proteinExistence type="inferred from homology"/>
<dbReference type="Pfam" id="PF03748">
    <property type="entry name" value="FliL"/>
    <property type="match status" value="1"/>
</dbReference>
<keyword evidence="11" id="KW-0732">Signal</keyword>
<keyword evidence="7 10" id="KW-0283">Flagellar rotation</keyword>
<evidence type="ECO:0000256" key="4">
    <source>
        <dbReference type="ARBA" id="ARBA00022475"/>
    </source>
</evidence>
<dbReference type="RefSeq" id="WP_248951461.1">
    <property type="nucleotide sequence ID" value="NZ_JAKILB010000015.1"/>
</dbReference>
<name>A0A9X1ZDU7_9GAMM</name>